<dbReference type="RefSeq" id="XP_007508338.1">
    <property type="nucleotide sequence ID" value="XM_007508276.1"/>
</dbReference>
<evidence type="ECO:0000313" key="1">
    <source>
        <dbReference type="EMBL" id="CCO20442.1"/>
    </source>
</evidence>
<dbReference type="Proteomes" id="UP000198341">
    <property type="component" value="Chromosome 17"/>
</dbReference>
<accession>K8EQE4</accession>
<dbReference type="EMBL" id="FO082262">
    <property type="protein sequence ID" value="CCO20442.1"/>
    <property type="molecule type" value="Genomic_DNA"/>
</dbReference>
<dbReference type="GeneID" id="19011075"/>
<keyword evidence="2" id="KW-1185">Reference proteome</keyword>
<evidence type="ECO:0000313" key="2">
    <source>
        <dbReference type="Proteomes" id="UP000198341"/>
    </source>
</evidence>
<name>K8EQE4_9CHLO</name>
<protein>
    <submittedName>
        <fullName evidence="1">Uncharacterized protein</fullName>
    </submittedName>
</protein>
<sequence length="76" mass="8946">MIRAWSNGDILEILLVRVQYARAMHYTRAGNTKRAHKNTRARIIRCVENPLVMRSIHTTPRETPESFSQSIWYPHV</sequence>
<organism evidence="1 2">
    <name type="scientific">Bathycoccus prasinos</name>
    <dbReference type="NCBI Taxonomy" id="41875"/>
    <lineage>
        <taxon>Eukaryota</taxon>
        <taxon>Viridiplantae</taxon>
        <taxon>Chlorophyta</taxon>
        <taxon>Mamiellophyceae</taxon>
        <taxon>Mamiellales</taxon>
        <taxon>Bathycoccaceae</taxon>
        <taxon>Bathycoccus</taxon>
    </lineage>
</organism>
<gene>
    <name evidence="1" type="ordered locus">Bathy17g01300</name>
</gene>
<dbReference type="AlphaFoldDB" id="K8EQE4"/>
<dbReference type="KEGG" id="bpg:Bathy17g01300"/>
<reference evidence="1 2" key="1">
    <citation type="submission" date="2011-10" db="EMBL/GenBank/DDBJ databases">
        <authorList>
            <person name="Genoscope - CEA"/>
        </authorList>
    </citation>
    <scope>NUCLEOTIDE SEQUENCE [LARGE SCALE GENOMIC DNA]</scope>
    <source>
        <strain evidence="1 2">RCC 1105</strain>
    </source>
</reference>
<proteinExistence type="predicted"/>